<dbReference type="InterPro" id="IPR006748">
    <property type="entry name" value="NH2Glyco/OHUrea_AB-resist_kin"/>
</dbReference>
<dbReference type="SUPFAM" id="SSF56112">
    <property type="entry name" value="Protein kinase-like (PK-like)"/>
    <property type="match status" value="1"/>
</dbReference>
<keyword evidence="1" id="KW-0808">Transferase</keyword>
<proteinExistence type="predicted"/>
<dbReference type="GO" id="GO:0016773">
    <property type="term" value="F:phosphotransferase activity, alcohol group as acceptor"/>
    <property type="evidence" value="ECO:0007669"/>
    <property type="project" value="InterPro"/>
</dbReference>
<protein>
    <submittedName>
        <fullName evidence="1">Streptomycin 6-kinase</fullName>
    </submittedName>
</protein>
<keyword evidence="2" id="KW-1185">Reference proteome</keyword>
<accession>A0A542E3Y2</accession>
<evidence type="ECO:0000313" key="2">
    <source>
        <dbReference type="Proteomes" id="UP000317893"/>
    </source>
</evidence>
<gene>
    <name evidence="1" type="ORF">FB458_3081</name>
</gene>
<evidence type="ECO:0000313" key="1">
    <source>
        <dbReference type="EMBL" id="TQJ09964.1"/>
    </source>
</evidence>
<dbReference type="AlphaFoldDB" id="A0A542E3Y2"/>
<dbReference type="EMBL" id="VFMN01000001">
    <property type="protein sequence ID" value="TQJ09964.1"/>
    <property type="molecule type" value="Genomic_DNA"/>
</dbReference>
<dbReference type="GO" id="GO:0016301">
    <property type="term" value="F:kinase activity"/>
    <property type="evidence" value="ECO:0007669"/>
    <property type="project" value="UniProtKB-KW"/>
</dbReference>
<dbReference type="InterPro" id="IPR011009">
    <property type="entry name" value="Kinase-like_dom_sf"/>
</dbReference>
<dbReference type="Proteomes" id="UP000317893">
    <property type="component" value="Unassembled WGS sequence"/>
</dbReference>
<dbReference type="GO" id="GO:0019748">
    <property type="term" value="P:secondary metabolic process"/>
    <property type="evidence" value="ECO:0007669"/>
    <property type="project" value="InterPro"/>
</dbReference>
<keyword evidence="1" id="KW-0418">Kinase</keyword>
<reference evidence="1 2" key="1">
    <citation type="submission" date="2019-06" db="EMBL/GenBank/DDBJ databases">
        <title>Sequencing the genomes of 1000 actinobacteria strains.</title>
        <authorList>
            <person name="Klenk H.-P."/>
        </authorList>
    </citation>
    <scope>NUCLEOTIDE SEQUENCE [LARGE SCALE GENOMIC DNA]</scope>
    <source>
        <strain evidence="1 2">DSM 18607</strain>
    </source>
</reference>
<dbReference type="Pfam" id="PF04655">
    <property type="entry name" value="APH_6_hur"/>
    <property type="match status" value="1"/>
</dbReference>
<organism evidence="1 2">
    <name type="scientific">Lapillicoccus jejuensis</name>
    <dbReference type="NCBI Taxonomy" id="402171"/>
    <lineage>
        <taxon>Bacteria</taxon>
        <taxon>Bacillati</taxon>
        <taxon>Actinomycetota</taxon>
        <taxon>Actinomycetes</taxon>
        <taxon>Micrococcales</taxon>
        <taxon>Intrasporangiaceae</taxon>
        <taxon>Lapillicoccus</taxon>
    </lineage>
</organism>
<name>A0A542E3Y2_9MICO</name>
<sequence>MRIPGAFAAALDGRGPDGLSPADGVSGRDWLDGLPRLLDDLLDGWALRPDGESRWGSCALVLPVRTGDDEPAALKVTWPHLEARAEHLALRAWDGDGAVRLLRADPHRLALLLERLEPTDLTDVWVEEACETVGGLLARLDVPAIARVPRLSAYAARQAAAPDSPAVPHRYTDQARHLAAELAADADVDARLLHTDLHYENVLAAARLPWLAIDPKPMAGERAFEVAPLLWNRADADELGTGPAIRWSLRRRVEVVCEAAGIDEARARAWSVVRVVDWARDQPPGSAASGLAVTILKAMND</sequence>
<comment type="caution">
    <text evidence="1">The sequence shown here is derived from an EMBL/GenBank/DDBJ whole genome shotgun (WGS) entry which is preliminary data.</text>
</comment>